<dbReference type="Pfam" id="PF10646">
    <property type="entry name" value="Germane"/>
    <property type="match status" value="1"/>
</dbReference>
<dbReference type="Proteomes" id="UP000228875">
    <property type="component" value="Unassembled WGS sequence"/>
</dbReference>
<protein>
    <recommendedName>
        <fullName evidence="1">GerMN domain-containing protein</fullName>
    </recommendedName>
</protein>
<evidence type="ECO:0000259" key="1">
    <source>
        <dbReference type="Pfam" id="PF10646"/>
    </source>
</evidence>
<dbReference type="EMBL" id="PFTB01000015">
    <property type="protein sequence ID" value="PJB99639.1"/>
    <property type="molecule type" value="Genomic_DNA"/>
</dbReference>
<gene>
    <name evidence="2" type="ORF">CO077_00650</name>
</gene>
<accession>A0A2M8DNC8</accession>
<dbReference type="AlphaFoldDB" id="A0A2M8DNC8"/>
<feature type="domain" description="GerMN" evidence="1">
    <location>
        <begin position="47"/>
        <end position="169"/>
    </location>
</feature>
<evidence type="ECO:0000313" key="2">
    <source>
        <dbReference type="EMBL" id="PJB99639.1"/>
    </source>
</evidence>
<organism evidence="2 3">
    <name type="scientific">Candidatus Nealsonbacteria bacterium CG_4_9_14_0_8_um_filter_35_12</name>
    <dbReference type="NCBI Taxonomy" id="1974692"/>
    <lineage>
        <taxon>Bacteria</taxon>
        <taxon>Candidatus Nealsoniibacteriota</taxon>
    </lineage>
</organism>
<dbReference type="InterPro" id="IPR019606">
    <property type="entry name" value="GerMN"/>
</dbReference>
<name>A0A2M8DNC8_9BACT</name>
<comment type="caution">
    <text evidence="2">The sequence shown here is derived from an EMBL/GenBank/DDBJ whole genome shotgun (WGS) entry which is preliminary data.</text>
</comment>
<evidence type="ECO:0000313" key="3">
    <source>
        <dbReference type="Proteomes" id="UP000228875"/>
    </source>
</evidence>
<sequence length="176" mass="19974">MKKIFIFILIVLILAGIVGYLITLKPIEKVGEEIEKPRETKLRKVLLYYYNPENDKDESGNTMCSRKGLVAIEREITLTKTPIQDTINLLLKGKENLTDFDRAQGITTEYPLEGFSLVETNFKEDGTLILKFNDPLNKTGGGSCRVGILWFQIEATAKQFSGVKKVQFLPEELFQP</sequence>
<proteinExistence type="predicted"/>
<reference evidence="3" key="1">
    <citation type="submission" date="2017-09" db="EMBL/GenBank/DDBJ databases">
        <title>Depth-based differentiation of microbial function through sediment-hosted aquifers and enrichment of novel symbionts in the deep terrestrial subsurface.</title>
        <authorList>
            <person name="Probst A.J."/>
            <person name="Ladd B."/>
            <person name="Jarett J.K."/>
            <person name="Geller-Mcgrath D.E."/>
            <person name="Sieber C.M.K."/>
            <person name="Emerson J.B."/>
            <person name="Anantharaman K."/>
            <person name="Thomas B.C."/>
            <person name="Malmstrom R."/>
            <person name="Stieglmeier M."/>
            <person name="Klingl A."/>
            <person name="Woyke T."/>
            <person name="Ryan C.M."/>
            <person name="Banfield J.F."/>
        </authorList>
    </citation>
    <scope>NUCLEOTIDE SEQUENCE [LARGE SCALE GENOMIC DNA]</scope>
</reference>